<evidence type="ECO:0000256" key="1">
    <source>
        <dbReference type="SAM" id="Phobius"/>
    </source>
</evidence>
<comment type="caution">
    <text evidence="2">The sequence shown here is derived from an EMBL/GenBank/DDBJ whole genome shotgun (WGS) entry which is preliminary data.</text>
</comment>
<dbReference type="Proteomes" id="UP000319980">
    <property type="component" value="Unassembled WGS sequence"/>
</dbReference>
<reference evidence="2 3" key="1">
    <citation type="journal article" date="2008" name="Int. J. Syst. Evol. Microbiol.">
        <title>Luteimonas marina sp. nov., isolated from seawater.</title>
        <authorList>
            <person name="Baik K.S."/>
            <person name="Park S.C."/>
            <person name="Kim M.S."/>
            <person name="Kim E.M."/>
            <person name="Park C."/>
            <person name="Chun J."/>
            <person name="Seong C.N."/>
        </authorList>
    </citation>
    <scope>NUCLEOTIDE SEQUENCE [LARGE SCALE GENOMIC DNA]</scope>
    <source>
        <strain evidence="2 3">FR1330</strain>
    </source>
</reference>
<keyword evidence="1" id="KW-0472">Membrane</keyword>
<proteinExistence type="predicted"/>
<protein>
    <submittedName>
        <fullName evidence="2">Uncharacterized protein</fullName>
    </submittedName>
</protein>
<feature type="transmembrane region" description="Helical" evidence="1">
    <location>
        <begin position="12"/>
        <end position="30"/>
    </location>
</feature>
<dbReference type="AlphaFoldDB" id="A0A5C5UDV7"/>
<gene>
    <name evidence="2" type="ORF">FQY83_03525</name>
</gene>
<sequence>MPSKPKSDPWFAWTMVALATLVFTNAGWLYRWKVRAVEHAEALAAAKASRPSPERVIYEYRGEPGSSVARVAAQDPRTPVGTRNLVQGEECRGGVIIRRTEAGLESTGERCRQ</sequence>
<keyword evidence="3" id="KW-1185">Reference proteome</keyword>
<organism evidence="2 3">
    <name type="scientific">Luteimonas marina</name>
    <dbReference type="NCBI Taxonomy" id="488485"/>
    <lineage>
        <taxon>Bacteria</taxon>
        <taxon>Pseudomonadati</taxon>
        <taxon>Pseudomonadota</taxon>
        <taxon>Gammaproteobacteria</taxon>
        <taxon>Lysobacterales</taxon>
        <taxon>Lysobacteraceae</taxon>
        <taxon>Luteimonas</taxon>
    </lineage>
</organism>
<evidence type="ECO:0000313" key="2">
    <source>
        <dbReference type="EMBL" id="TWT23700.1"/>
    </source>
</evidence>
<dbReference type="EMBL" id="VOHK01000001">
    <property type="protein sequence ID" value="TWT23700.1"/>
    <property type="molecule type" value="Genomic_DNA"/>
</dbReference>
<accession>A0A5C5UDV7</accession>
<keyword evidence="1" id="KW-0812">Transmembrane</keyword>
<dbReference type="RefSeq" id="WP_146385020.1">
    <property type="nucleotide sequence ID" value="NZ_VOHK01000001.1"/>
</dbReference>
<name>A0A5C5UDV7_9GAMM</name>
<keyword evidence="1" id="KW-1133">Transmembrane helix</keyword>
<evidence type="ECO:0000313" key="3">
    <source>
        <dbReference type="Proteomes" id="UP000319980"/>
    </source>
</evidence>